<name>A0ABR3VN04_9PEZI</name>
<reference evidence="2 3" key="1">
    <citation type="journal article" date="2024" name="Commun. Biol.">
        <title>Comparative genomic analysis of thermophilic fungi reveals convergent evolutionary adaptations and gene losses.</title>
        <authorList>
            <person name="Steindorff A.S."/>
            <person name="Aguilar-Pontes M.V."/>
            <person name="Robinson A.J."/>
            <person name="Andreopoulos B."/>
            <person name="LaButti K."/>
            <person name="Kuo A."/>
            <person name="Mondo S."/>
            <person name="Riley R."/>
            <person name="Otillar R."/>
            <person name="Haridas S."/>
            <person name="Lipzen A."/>
            <person name="Grimwood J."/>
            <person name="Schmutz J."/>
            <person name="Clum A."/>
            <person name="Reid I.D."/>
            <person name="Moisan M.C."/>
            <person name="Butler G."/>
            <person name="Nguyen T.T.M."/>
            <person name="Dewar K."/>
            <person name="Conant G."/>
            <person name="Drula E."/>
            <person name="Henrissat B."/>
            <person name="Hansel C."/>
            <person name="Singer S."/>
            <person name="Hutchinson M.I."/>
            <person name="de Vries R.P."/>
            <person name="Natvig D.O."/>
            <person name="Powell A.J."/>
            <person name="Tsang A."/>
            <person name="Grigoriev I.V."/>
        </authorList>
    </citation>
    <scope>NUCLEOTIDE SEQUENCE [LARGE SCALE GENOMIC DNA]</scope>
    <source>
        <strain evidence="2 3">ATCC 24622</strain>
    </source>
</reference>
<evidence type="ECO:0000256" key="1">
    <source>
        <dbReference type="SAM" id="MobiDB-lite"/>
    </source>
</evidence>
<accession>A0ABR3VN04</accession>
<keyword evidence="3" id="KW-1185">Reference proteome</keyword>
<comment type="caution">
    <text evidence="2">The sequence shown here is derived from an EMBL/GenBank/DDBJ whole genome shotgun (WGS) entry which is preliminary data.</text>
</comment>
<protein>
    <submittedName>
        <fullName evidence="2">Uncharacterized protein</fullName>
    </submittedName>
</protein>
<evidence type="ECO:0000313" key="3">
    <source>
        <dbReference type="Proteomes" id="UP001586593"/>
    </source>
</evidence>
<feature type="region of interest" description="Disordered" evidence="1">
    <location>
        <begin position="104"/>
        <end position="144"/>
    </location>
</feature>
<proteinExistence type="predicted"/>
<evidence type="ECO:0000313" key="2">
    <source>
        <dbReference type="EMBL" id="KAL1843127.1"/>
    </source>
</evidence>
<feature type="compositionally biased region" description="Low complexity" evidence="1">
    <location>
        <begin position="367"/>
        <end position="377"/>
    </location>
</feature>
<gene>
    <name evidence="2" type="ORF">VTK73DRAFT_2909</name>
</gene>
<feature type="compositionally biased region" description="Basic and acidic residues" evidence="1">
    <location>
        <begin position="115"/>
        <end position="135"/>
    </location>
</feature>
<sequence>MTISETWTHGSRERTRIGPSMVHRAGEERVPQKISSTASRRRYTLVWAEMNSGAGGDADRNMLLRGRERPNSRFRHQEAKTRREPSLRTVWDDLTRSCLSITVSLDKPPRRGSCRHSDDKVRARESQDREPRMCDSPRTGMVPHGRRTRRIRLGGRRDETTNRGQGRGEQGAWLLWRTKLPGAITEPGNELTSSPPPTAGDVLRQNAALFHRRAWMTRDDGASTNQVAERRADHAERGGECGGCETEGGRRSMAWRCVTTASWARRAMASFHFTASMDCLRGHMGPCYEWMKRAVWAGSCSRPRPGWAVRGFRGFLRGWLSRLGDASPAHAWKQARAGSPRSDAPPSRGPPRGMIEIWGMRGGDPGSTSSSSSSSSSGRRGFRLFPRQAQRPVPSHVVSRGIPCFAFP</sequence>
<feature type="region of interest" description="Disordered" evidence="1">
    <location>
        <begin position="331"/>
        <end position="390"/>
    </location>
</feature>
<organism evidence="2 3">
    <name type="scientific">Phialemonium thermophilum</name>
    <dbReference type="NCBI Taxonomy" id="223376"/>
    <lineage>
        <taxon>Eukaryota</taxon>
        <taxon>Fungi</taxon>
        <taxon>Dikarya</taxon>
        <taxon>Ascomycota</taxon>
        <taxon>Pezizomycotina</taxon>
        <taxon>Sordariomycetes</taxon>
        <taxon>Sordariomycetidae</taxon>
        <taxon>Cephalothecales</taxon>
        <taxon>Cephalothecaceae</taxon>
        <taxon>Phialemonium</taxon>
    </lineage>
</organism>
<dbReference type="EMBL" id="JAZHXJ010001867">
    <property type="protein sequence ID" value="KAL1843127.1"/>
    <property type="molecule type" value="Genomic_DNA"/>
</dbReference>
<dbReference type="Proteomes" id="UP001586593">
    <property type="component" value="Unassembled WGS sequence"/>
</dbReference>